<sequence length="170" mass="18427">MVEVDSDANGAGTRSVAKTLLRAVGSHMSFQGKTVVDLAATTNSTAANAIRMQIAPLWSGAGQTVFCLSLHYDYGAINGHSASSSAHSVDFMHSSGGPGNRQAGFRFFDPNIGSWRFQKADQLLNFFCDDWLHNFFDNTMKADPITAGQSASWKGPRTMTGFRLIRFVVV</sequence>
<gene>
    <name evidence="1" type="ORF">JI744_06440</name>
</gene>
<name>A0A8J7MUM3_9RHOB</name>
<dbReference type="Proteomes" id="UP000619033">
    <property type="component" value="Unassembled WGS sequence"/>
</dbReference>
<dbReference type="RefSeq" id="WP_202658887.1">
    <property type="nucleotide sequence ID" value="NZ_JAESVP010000003.1"/>
</dbReference>
<protein>
    <submittedName>
        <fullName evidence="1">Uncharacterized protein</fullName>
    </submittedName>
</protein>
<organism evidence="1 2">
    <name type="scientific">Fuscibacter oryzae</name>
    <dbReference type="NCBI Taxonomy" id="2803939"/>
    <lineage>
        <taxon>Bacteria</taxon>
        <taxon>Pseudomonadati</taxon>
        <taxon>Pseudomonadota</taxon>
        <taxon>Alphaproteobacteria</taxon>
        <taxon>Rhodobacterales</taxon>
        <taxon>Paracoccaceae</taxon>
        <taxon>Fuscibacter</taxon>
    </lineage>
</organism>
<dbReference type="EMBL" id="JAESVP010000003">
    <property type="protein sequence ID" value="MBL4927739.1"/>
    <property type="molecule type" value="Genomic_DNA"/>
</dbReference>
<reference evidence="1" key="1">
    <citation type="submission" date="2021-01" db="EMBL/GenBank/DDBJ databases">
        <title>Genome seq and assembly of Tabrizicola sp. KVB23.</title>
        <authorList>
            <person name="Chhetri G."/>
        </authorList>
    </citation>
    <scope>NUCLEOTIDE SEQUENCE</scope>
    <source>
        <strain evidence="1">KVB23</strain>
    </source>
</reference>
<keyword evidence="2" id="KW-1185">Reference proteome</keyword>
<dbReference type="AlphaFoldDB" id="A0A8J7MUM3"/>
<evidence type="ECO:0000313" key="1">
    <source>
        <dbReference type="EMBL" id="MBL4927739.1"/>
    </source>
</evidence>
<comment type="caution">
    <text evidence="1">The sequence shown here is derived from an EMBL/GenBank/DDBJ whole genome shotgun (WGS) entry which is preliminary data.</text>
</comment>
<evidence type="ECO:0000313" key="2">
    <source>
        <dbReference type="Proteomes" id="UP000619033"/>
    </source>
</evidence>
<accession>A0A8J7MUM3</accession>
<proteinExistence type="predicted"/>